<organism evidence="1">
    <name type="scientific">marine sediment metagenome</name>
    <dbReference type="NCBI Taxonomy" id="412755"/>
    <lineage>
        <taxon>unclassified sequences</taxon>
        <taxon>metagenomes</taxon>
        <taxon>ecological metagenomes</taxon>
    </lineage>
</organism>
<sequence length="111" mass="12710">MKNKIRSYLSRELRSLGDVSIVDEHPDWEISIIALEVRRSGYKHGVSMSVLILSPFDLSGCGELWTRYLAVTEQVKQNLRVEKGREPTESEMEKGVVAFGESTKVYFQKMN</sequence>
<dbReference type="AlphaFoldDB" id="X1GJ13"/>
<protein>
    <submittedName>
        <fullName evidence="1">Uncharacterized protein</fullName>
    </submittedName>
</protein>
<feature type="non-terminal residue" evidence="1">
    <location>
        <position position="111"/>
    </location>
</feature>
<accession>X1GJ13</accession>
<reference evidence="1" key="1">
    <citation type="journal article" date="2014" name="Front. Microbiol.">
        <title>High frequency of phylogenetically diverse reductive dehalogenase-homologous genes in deep subseafloor sedimentary metagenomes.</title>
        <authorList>
            <person name="Kawai M."/>
            <person name="Futagami T."/>
            <person name="Toyoda A."/>
            <person name="Takaki Y."/>
            <person name="Nishi S."/>
            <person name="Hori S."/>
            <person name="Arai W."/>
            <person name="Tsubouchi T."/>
            <person name="Morono Y."/>
            <person name="Uchiyama I."/>
            <person name="Ito T."/>
            <person name="Fujiyama A."/>
            <person name="Inagaki F."/>
            <person name="Takami H."/>
        </authorList>
    </citation>
    <scope>NUCLEOTIDE SEQUENCE</scope>
    <source>
        <strain evidence="1">Expedition CK06-06</strain>
    </source>
</reference>
<name>X1GJ13_9ZZZZ</name>
<dbReference type="EMBL" id="BARU01015229">
    <property type="protein sequence ID" value="GAH41599.1"/>
    <property type="molecule type" value="Genomic_DNA"/>
</dbReference>
<proteinExistence type="predicted"/>
<comment type="caution">
    <text evidence="1">The sequence shown here is derived from an EMBL/GenBank/DDBJ whole genome shotgun (WGS) entry which is preliminary data.</text>
</comment>
<gene>
    <name evidence="1" type="ORF">S03H2_26333</name>
</gene>
<evidence type="ECO:0000313" key="1">
    <source>
        <dbReference type="EMBL" id="GAH41599.1"/>
    </source>
</evidence>